<dbReference type="RefSeq" id="WP_086863034.1">
    <property type="nucleotide sequence ID" value="NZ_JADBEG010000001.1"/>
</dbReference>
<keyword evidence="2" id="KW-1185">Reference proteome</keyword>
<evidence type="ECO:0000313" key="1">
    <source>
        <dbReference type="EMBL" id="MBE1502143.1"/>
    </source>
</evidence>
<comment type="caution">
    <text evidence="1">The sequence shown here is derived from an EMBL/GenBank/DDBJ whole genome shotgun (WGS) entry which is preliminary data.</text>
</comment>
<name>A0ABR9IG43_9PSEU</name>
<evidence type="ECO:0000313" key="2">
    <source>
        <dbReference type="Proteomes" id="UP000631670"/>
    </source>
</evidence>
<dbReference type="Gene3D" id="3.40.30.10">
    <property type="entry name" value="Glutaredoxin"/>
    <property type="match status" value="1"/>
</dbReference>
<gene>
    <name evidence="1" type="ORF">H4696_009243</name>
</gene>
<accession>A0ABR9IG43</accession>
<protein>
    <submittedName>
        <fullName evidence="1">2-hydroxychromene-2-carboxylate isomerase</fullName>
    </submittedName>
</protein>
<keyword evidence="1" id="KW-0413">Isomerase</keyword>
<reference evidence="1 2" key="1">
    <citation type="submission" date="2020-10" db="EMBL/GenBank/DDBJ databases">
        <title>Sequencing the genomes of 1000 actinobacteria strains.</title>
        <authorList>
            <person name="Klenk H.-P."/>
        </authorList>
    </citation>
    <scope>NUCLEOTIDE SEQUENCE [LARGE SCALE GENOMIC DNA]</scope>
    <source>
        <strain evidence="1 2">DSM 44653</strain>
    </source>
</reference>
<dbReference type="SUPFAM" id="SSF52833">
    <property type="entry name" value="Thioredoxin-like"/>
    <property type="match status" value="1"/>
</dbReference>
<dbReference type="InterPro" id="IPR053977">
    <property type="entry name" value="Rv2466c-like"/>
</dbReference>
<dbReference type="InterPro" id="IPR036249">
    <property type="entry name" value="Thioredoxin-like_sf"/>
</dbReference>
<proteinExistence type="predicted"/>
<sequence>MNTVEQWFDPMDPWSWVVSRWLLEVEQVREIDLRFRVMSVSVVNADREIPEQYLDDPEAYLKRMQAAWGPVRVATAAAEQLGPKVLRDLYTALGKRIHEEGNKDFPAVISAALDELGLPAELNEIATTDAADDQVRASTREAMDAVGIEIGTPIIRIDGAAFFGPVVSKIARGEDAGRLFDALATLAGFEHVSEVKRARISEPDFS</sequence>
<dbReference type="EMBL" id="JADBEG010000001">
    <property type="protein sequence ID" value="MBE1502143.1"/>
    <property type="molecule type" value="Genomic_DNA"/>
</dbReference>
<dbReference type="Pfam" id="PF22234">
    <property type="entry name" value="Rv2466c-like"/>
    <property type="match status" value="1"/>
</dbReference>
<dbReference type="GO" id="GO:0016853">
    <property type="term" value="F:isomerase activity"/>
    <property type="evidence" value="ECO:0007669"/>
    <property type="project" value="UniProtKB-KW"/>
</dbReference>
<organism evidence="1 2">
    <name type="scientific">Amycolatopsis lexingtonensis</name>
    <dbReference type="NCBI Taxonomy" id="218822"/>
    <lineage>
        <taxon>Bacteria</taxon>
        <taxon>Bacillati</taxon>
        <taxon>Actinomycetota</taxon>
        <taxon>Actinomycetes</taxon>
        <taxon>Pseudonocardiales</taxon>
        <taxon>Pseudonocardiaceae</taxon>
        <taxon>Amycolatopsis</taxon>
    </lineage>
</organism>
<dbReference type="Proteomes" id="UP000631670">
    <property type="component" value="Unassembled WGS sequence"/>
</dbReference>